<comment type="subcellular location">
    <subcellularLocation>
        <location evidence="1">Membrane</location>
        <topology evidence="1">Multi-pass membrane protein</topology>
    </subcellularLocation>
</comment>
<gene>
    <name evidence="8" type="ORF">MELIAE_LOCUS3427</name>
</gene>
<dbReference type="SMART" id="SM00014">
    <property type="entry name" value="acidPPc"/>
    <property type="match status" value="1"/>
</dbReference>
<dbReference type="GO" id="GO:0046839">
    <property type="term" value="P:phospholipid dephosphorylation"/>
    <property type="evidence" value="ECO:0007669"/>
    <property type="project" value="TreeGrafter"/>
</dbReference>
<dbReference type="EMBL" id="OV121133">
    <property type="protein sequence ID" value="CAH0550655.1"/>
    <property type="molecule type" value="Genomic_DNA"/>
</dbReference>
<feature type="transmembrane region" description="Helical" evidence="6">
    <location>
        <begin position="242"/>
        <end position="261"/>
    </location>
</feature>
<feature type="transmembrane region" description="Helical" evidence="6">
    <location>
        <begin position="211"/>
        <end position="230"/>
    </location>
</feature>
<dbReference type="Pfam" id="PF01569">
    <property type="entry name" value="PAP2"/>
    <property type="match status" value="1"/>
</dbReference>
<dbReference type="PANTHER" id="PTHR10165:SF197">
    <property type="entry name" value="FI04477P-RELATED"/>
    <property type="match status" value="1"/>
</dbReference>
<dbReference type="Proteomes" id="UP001154078">
    <property type="component" value="Chromosome 2"/>
</dbReference>
<dbReference type="GO" id="GO:0007165">
    <property type="term" value="P:signal transduction"/>
    <property type="evidence" value="ECO:0007669"/>
    <property type="project" value="TreeGrafter"/>
</dbReference>
<evidence type="ECO:0000256" key="6">
    <source>
        <dbReference type="SAM" id="Phobius"/>
    </source>
</evidence>
<feature type="transmembrane region" description="Helical" evidence="6">
    <location>
        <begin position="60"/>
        <end position="80"/>
    </location>
</feature>
<keyword evidence="3 6" id="KW-0812">Transmembrane</keyword>
<keyword evidence="5 6" id="KW-0472">Membrane</keyword>
<evidence type="ECO:0000259" key="7">
    <source>
        <dbReference type="SMART" id="SM00014"/>
    </source>
</evidence>
<feature type="domain" description="Phosphatidic acid phosphatase type 2/haloperoxidase" evidence="7">
    <location>
        <begin position="107"/>
        <end position="257"/>
    </location>
</feature>
<evidence type="ECO:0000256" key="4">
    <source>
        <dbReference type="ARBA" id="ARBA00022989"/>
    </source>
</evidence>
<comment type="similarity">
    <text evidence="2">Belongs to the PA-phosphatase related phosphoesterase family.</text>
</comment>
<reference evidence="8" key="1">
    <citation type="submission" date="2021-12" db="EMBL/GenBank/DDBJ databases">
        <authorList>
            <person name="King R."/>
        </authorList>
    </citation>
    <scope>NUCLEOTIDE SEQUENCE</scope>
</reference>
<dbReference type="GO" id="GO:0008195">
    <property type="term" value="F:phosphatidate phosphatase activity"/>
    <property type="evidence" value="ECO:0007669"/>
    <property type="project" value="TreeGrafter"/>
</dbReference>
<evidence type="ECO:0000256" key="1">
    <source>
        <dbReference type="ARBA" id="ARBA00004141"/>
    </source>
</evidence>
<dbReference type="PANTHER" id="PTHR10165">
    <property type="entry name" value="LIPID PHOSPHATE PHOSPHATASE"/>
    <property type="match status" value="1"/>
</dbReference>
<protein>
    <recommendedName>
        <fullName evidence="7">Phosphatidic acid phosphatase type 2/haloperoxidase domain-containing protein</fullName>
    </recommendedName>
</protein>
<proteinExistence type="inferred from homology"/>
<keyword evidence="4 6" id="KW-1133">Transmembrane helix</keyword>
<evidence type="ECO:0000256" key="2">
    <source>
        <dbReference type="ARBA" id="ARBA00008816"/>
    </source>
</evidence>
<dbReference type="InterPro" id="IPR043216">
    <property type="entry name" value="PAP-like"/>
</dbReference>
<dbReference type="SUPFAM" id="SSF48317">
    <property type="entry name" value="Acid phosphatase/Vanadium-dependent haloperoxidase"/>
    <property type="match status" value="1"/>
</dbReference>
<dbReference type="OrthoDB" id="8907274at2759"/>
<feature type="transmembrane region" description="Helical" evidence="6">
    <location>
        <begin position="101"/>
        <end position="120"/>
    </location>
</feature>
<keyword evidence="9" id="KW-1185">Reference proteome</keyword>
<name>A0A9P0FCL0_BRAAE</name>
<evidence type="ECO:0000313" key="8">
    <source>
        <dbReference type="EMBL" id="CAH0550655.1"/>
    </source>
</evidence>
<dbReference type="AlphaFoldDB" id="A0A9P0FCL0"/>
<dbReference type="GO" id="GO:0006644">
    <property type="term" value="P:phospholipid metabolic process"/>
    <property type="evidence" value="ECO:0007669"/>
    <property type="project" value="InterPro"/>
</dbReference>
<dbReference type="InterPro" id="IPR036938">
    <property type="entry name" value="PAP2/HPO_sf"/>
</dbReference>
<sequence length="284" mass="32790">MTTEKVHVPVSKIILDIVLIQCVGWPILFLFLYGTAFHRGFFCDDEDLKHPFHESTIPSWSLYISGLGLNVLVMTLTEWLNPPPENRETIIKGFKIPNWLVNAYCAIGIFAFGACCSQLTTDVLKYTIGRFRPHFLNVCEPDVCKDVHSPNYNIYHVDDYNCTNPMYRNNKRIMKEIRLSFPSGHSSFSLYCMLYFAIYLHRRMTWDRSKLLRHMLSFLAVLYSLFIGMTRVSDYKHHWSDVLTGFAIGSSSAIITARCFSNLFADRPNNKEITELNGSNMINI</sequence>
<dbReference type="GO" id="GO:0005886">
    <property type="term" value="C:plasma membrane"/>
    <property type="evidence" value="ECO:0007669"/>
    <property type="project" value="TreeGrafter"/>
</dbReference>
<dbReference type="InterPro" id="IPR000326">
    <property type="entry name" value="PAP2/HPO"/>
</dbReference>
<feature type="transmembrane region" description="Helical" evidence="6">
    <location>
        <begin position="12"/>
        <end position="33"/>
    </location>
</feature>
<evidence type="ECO:0000256" key="3">
    <source>
        <dbReference type="ARBA" id="ARBA00022692"/>
    </source>
</evidence>
<accession>A0A9P0FCL0</accession>
<organism evidence="8 9">
    <name type="scientific">Brassicogethes aeneus</name>
    <name type="common">Rape pollen beetle</name>
    <name type="synonym">Meligethes aeneus</name>
    <dbReference type="NCBI Taxonomy" id="1431903"/>
    <lineage>
        <taxon>Eukaryota</taxon>
        <taxon>Metazoa</taxon>
        <taxon>Ecdysozoa</taxon>
        <taxon>Arthropoda</taxon>
        <taxon>Hexapoda</taxon>
        <taxon>Insecta</taxon>
        <taxon>Pterygota</taxon>
        <taxon>Neoptera</taxon>
        <taxon>Endopterygota</taxon>
        <taxon>Coleoptera</taxon>
        <taxon>Polyphaga</taxon>
        <taxon>Cucujiformia</taxon>
        <taxon>Nitidulidae</taxon>
        <taxon>Meligethinae</taxon>
        <taxon>Brassicogethes</taxon>
    </lineage>
</organism>
<dbReference type="CDD" id="cd03384">
    <property type="entry name" value="PAP2_wunen"/>
    <property type="match status" value="1"/>
</dbReference>
<dbReference type="Gene3D" id="1.20.144.10">
    <property type="entry name" value="Phosphatidic acid phosphatase type 2/haloperoxidase"/>
    <property type="match status" value="1"/>
</dbReference>
<feature type="transmembrane region" description="Helical" evidence="6">
    <location>
        <begin position="179"/>
        <end position="199"/>
    </location>
</feature>
<evidence type="ECO:0000256" key="5">
    <source>
        <dbReference type="ARBA" id="ARBA00023136"/>
    </source>
</evidence>
<evidence type="ECO:0000313" key="9">
    <source>
        <dbReference type="Proteomes" id="UP001154078"/>
    </source>
</evidence>